<organism evidence="9 10">
    <name type="scientific">Cryptolaemus montrouzieri</name>
    <dbReference type="NCBI Taxonomy" id="559131"/>
    <lineage>
        <taxon>Eukaryota</taxon>
        <taxon>Metazoa</taxon>
        <taxon>Ecdysozoa</taxon>
        <taxon>Arthropoda</taxon>
        <taxon>Hexapoda</taxon>
        <taxon>Insecta</taxon>
        <taxon>Pterygota</taxon>
        <taxon>Neoptera</taxon>
        <taxon>Endopterygota</taxon>
        <taxon>Coleoptera</taxon>
        <taxon>Polyphaga</taxon>
        <taxon>Cucujiformia</taxon>
        <taxon>Coccinelloidea</taxon>
        <taxon>Coccinellidae</taxon>
        <taxon>Scymninae</taxon>
        <taxon>Scymnini</taxon>
        <taxon>Cryptolaemus</taxon>
    </lineage>
</organism>
<evidence type="ECO:0000256" key="2">
    <source>
        <dbReference type="ARBA" id="ARBA00022443"/>
    </source>
</evidence>
<evidence type="ECO:0000256" key="3">
    <source>
        <dbReference type="ARBA" id="ARBA00022999"/>
    </source>
</evidence>
<feature type="domain" description="SH2" evidence="7">
    <location>
        <begin position="13"/>
        <end position="105"/>
    </location>
</feature>
<dbReference type="CDD" id="cd09926">
    <property type="entry name" value="SH2_CRK_like"/>
    <property type="match status" value="1"/>
</dbReference>
<dbReference type="InterPro" id="IPR035458">
    <property type="entry name" value="CRK_SH3_C"/>
</dbReference>
<evidence type="ECO:0000259" key="8">
    <source>
        <dbReference type="PROSITE" id="PS50002"/>
    </source>
</evidence>
<dbReference type="PRINTS" id="PR00452">
    <property type="entry name" value="SH3DOMAIN"/>
</dbReference>
<evidence type="ECO:0008006" key="11">
    <source>
        <dbReference type="Google" id="ProtNLM"/>
    </source>
</evidence>
<dbReference type="SMART" id="SM00326">
    <property type="entry name" value="SH3"/>
    <property type="match status" value="2"/>
</dbReference>
<dbReference type="Gene3D" id="3.30.505.10">
    <property type="entry name" value="SH2 domain"/>
    <property type="match status" value="1"/>
</dbReference>
<keyword evidence="10" id="KW-1185">Reference proteome</keyword>
<comment type="caution">
    <text evidence="9">The sequence shown here is derived from an EMBL/GenBank/DDBJ whole genome shotgun (WGS) entry which is preliminary data.</text>
</comment>
<gene>
    <name evidence="9" type="ORF">HHI36_022894</name>
</gene>
<dbReference type="PROSITE" id="PS50002">
    <property type="entry name" value="SH3"/>
    <property type="match status" value="2"/>
</dbReference>
<evidence type="ECO:0000256" key="5">
    <source>
        <dbReference type="PROSITE-ProRule" id="PRU00192"/>
    </source>
</evidence>
<dbReference type="PROSITE" id="PS50001">
    <property type="entry name" value="SH2"/>
    <property type="match status" value="1"/>
</dbReference>
<sequence length="269" mass="30650">MAGSFDPEDKSSWYFGHITRQEANDLLEAEREGGVFLVRESSTCIGDFVLCVKEDSRVSHYIINKRQQNDRTTYRIGDQEFPNLPELLAFYKLHYLDTTPLIRPASRRIEKVIAKYDFIGQDSDDLDFKKGDILTVISKDEDQWWTAMNNRGIKGSIPVPYVEKYVESQSSTEVSRPNSGESSAMSVVQQQAEAAMKKNQMQRQLPAKARVKQGRVPNAYDQTQLKLEIGDIITVTHTNINGQWQGELNGKVGFFPFTHVEFLDSDNES</sequence>
<dbReference type="InterPro" id="IPR000980">
    <property type="entry name" value="SH2"/>
</dbReference>
<dbReference type="Gene3D" id="2.30.30.40">
    <property type="entry name" value="SH3 Domains"/>
    <property type="match status" value="2"/>
</dbReference>
<dbReference type="PANTHER" id="PTHR19969">
    <property type="entry name" value="SH2-SH3 ADAPTOR PROTEIN-RELATED"/>
    <property type="match status" value="1"/>
</dbReference>
<evidence type="ECO:0000259" key="7">
    <source>
        <dbReference type="PROSITE" id="PS50001"/>
    </source>
</evidence>
<evidence type="ECO:0000256" key="6">
    <source>
        <dbReference type="SAM" id="MobiDB-lite"/>
    </source>
</evidence>
<feature type="domain" description="SH3" evidence="8">
    <location>
        <begin position="107"/>
        <end position="167"/>
    </location>
</feature>
<dbReference type="PRINTS" id="PR00401">
    <property type="entry name" value="SH2DOMAIN"/>
</dbReference>
<comment type="similarity">
    <text evidence="1">Belongs to the CRK family.</text>
</comment>
<proteinExistence type="inferred from homology"/>
<evidence type="ECO:0000256" key="4">
    <source>
        <dbReference type="PROSITE-ProRule" id="PRU00191"/>
    </source>
</evidence>
<reference evidence="9 10" key="1">
    <citation type="journal article" date="2021" name="BMC Biol.">
        <title>Horizontally acquired antibacterial genes associated with adaptive radiation of ladybird beetles.</title>
        <authorList>
            <person name="Li H.S."/>
            <person name="Tang X.F."/>
            <person name="Huang Y.H."/>
            <person name="Xu Z.Y."/>
            <person name="Chen M.L."/>
            <person name="Du X.Y."/>
            <person name="Qiu B.Y."/>
            <person name="Chen P.T."/>
            <person name="Zhang W."/>
            <person name="Slipinski A."/>
            <person name="Escalona H.E."/>
            <person name="Waterhouse R.M."/>
            <person name="Zwick A."/>
            <person name="Pang H."/>
        </authorList>
    </citation>
    <scope>NUCLEOTIDE SEQUENCE [LARGE SCALE GENOMIC DNA]</scope>
    <source>
        <strain evidence="9">SYSU2018</strain>
    </source>
</reference>
<dbReference type="InterPro" id="IPR036028">
    <property type="entry name" value="SH3-like_dom_sf"/>
</dbReference>
<dbReference type="SUPFAM" id="SSF55550">
    <property type="entry name" value="SH2 domain"/>
    <property type="match status" value="1"/>
</dbReference>
<dbReference type="InterPro" id="IPR036860">
    <property type="entry name" value="SH2_dom_sf"/>
</dbReference>
<dbReference type="EMBL" id="JABFTP020000186">
    <property type="protein sequence ID" value="KAL3289471.1"/>
    <property type="molecule type" value="Genomic_DNA"/>
</dbReference>
<name>A0ABD2PEN5_9CUCU</name>
<dbReference type="InterPro" id="IPR051184">
    <property type="entry name" value="Tyrosine-phos_adapter"/>
</dbReference>
<dbReference type="Pfam" id="PF07653">
    <property type="entry name" value="SH3_2"/>
    <property type="match status" value="1"/>
</dbReference>
<dbReference type="Proteomes" id="UP001516400">
    <property type="component" value="Unassembled WGS sequence"/>
</dbReference>
<dbReference type="PANTHER" id="PTHR19969:SF5">
    <property type="entry name" value="CRK-LIKE PROTEIN"/>
    <property type="match status" value="1"/>
</dbReference>
<evidence type="ECO:0000313" key="10">
    <source>
        <dbReference type="Proteomes" id="UP001516400"/>
    </source>
</evidence>
<dbReference type="CDD" id="cd11759">
    <property type="entry name" value="SH3_CRK_C"/>
    <property type="match status" value="1"/>
</dbReference>
<dbReference type="AlphaFoldDB" id="A0ABD2PEN5"/>
<feature type="region of interest" description="Disordered" evidence="6">
    <location>
        <begin position="170"/>
        <end position="193"/>
    </location>
</feature>
<dbReference type="Pfam" id="PF00017">
    <property type="entry name" value="SH2"/>
    <property type="match status" value="1"/>
</dbReference>
<dbReference type="GO" id="GO:0009653">
    <property type="term" value="P:anatomical structure morphogenesis"/>
    <property type="evidence" value="ECO:0007669"/>
    <property type="project" value="UniProtKB-ARBA"/>
</dbReference>
<evidence type="ECO:0000313" key="9">
    <source>
        <dbReference type="EMBL" id="KAL3289471.1"/>
    </source>
</evidence>
<dbReference type="SUPFAM" id="SSF50044">
    <property type="entry name" value="SH3-domain"/>
    <property type="match status" value="2"/>
</dbReference>
<keyword evidence="2 5" id="KW-0728">SH3 domain</keyword>
<feature type="domain" description="SH3" evidence="8">
    <location>
        <begin position="204"/>
        <end position="265"/>
    </location>
</feature>
<evidence type="ECO:0000256" key="1">
    <source>
        <dbReference type="ARBA" id="ARBA00009756"/>
    </source>
</evidence>
<accession>A0ABD2PEN5</accession>
<dbReference type="GO" id="GO:0048468">
    <property type="term" value="P:cell development"/>
    <property type="evidence" value="ECO:0007669"/>
    <property type="project" value="UniProtKB-ARBA"/>
</dbReference>
<dbReference type="InterPro" id="IPR001452">
    <property type="entry name" value="SH3_domain"/>
</dbReference>
<dbReference type="SMART" id="SM00252">
    <property type="entry name" value="SH2"/>
    <property type="match status" value="1"/>
</dbReference>
<dbReference type="Pfam" id="PF00018">
    <property type="entry name" value="SH3_1"/>
    <property type="match status" value="1"/>
</dbReference>
<protein>
    <recommendedName>
        <fullName evidence="11">Adapter molecule Crk</fullName>
    </recommendedName>
</protein>
<keyword evidence="3 4" id="KW-0727">SH2 domain</keyword>
<feature type="compositionally biased region" description="Polar residues" evidence="6">
    <location>
        <begin position="170"/>
        <end position="192"/>
    </location>
</feature>